<comment type="caution">
    <text evidence="1">The sequence shown here is derived from an EMBL/GenBank/DDBJ whole genome shotgun (WGS) entry which is preliminary data.</text>
</comment>
<accession>A0AAP0JSH8</accession>
<dbReference type="AlphaFoldDB" id="A0AAP0JSH8"/>
<evidence type="ECO:0000313" key="1">
    <source>
        <dbReference type="EMBL" id="KAK9139393.1"/>
    </source>
</evidence>
<name>A0AAP0JSH8_9MAGN</name>
<protein>
    <submittedName>
        <fullName evidence="1">Uncharacterized protein</fullName>
    </submittedName>
</protein>
<reference evidence="1 2" key="1">
    <citation type="submission" date="2024-01" db="EMBL/GenBank/DDBJ databases">
        <title>Genome assemblies of Stephania.</title>
        <authorList>
            <person name="Yang L."/>
        </authorList>
    </citation>
    <scope>NUCLEOTIDE SEQUENCE [LARGE SCALE GENOMIC DNA]</scope>
    <source>
        <strain evidence="1">JXDWG</strain>
        <tissue evidence="1">Leaf</tissue>
    </source>
</reference>
<evidence type="ECO:0000313" key="2">
    <source>
        <dbReference type="Proteomes" id="UP001419268"/>
    </source>
</evidence>
<proteinExistence type="predicted"/>
<organism evidence="1 2">
    <name type="scientific">Stephania cephalantha</name>
    <dbReference type="NCBI Taxonomy" id="152367"/>
    <lineage>
        <taxon>Eukaryota</taxon>
        <taxon>Viridiplantae</taxon>
        <taxon>Streptophyta</taxon>
        <taxon>Embryophyta</taxon>
        <taxon>Tracheophyta</taxon>
        <taxon>Spermatophyta</taxon>
        <taxon>Magnoliopsida</taxon>
        <taxon>Ranunculales</taxon>
        <taxon>Menispermaceae</taxon>
        <taxon>Menispermoideae</taxon>
        <taxon>Cissampelideae</taxon>
        <taxon>Stephania</taxon>
    </lineage>
</organism>
<sequence length="61" mass="6693">MWVLDFRWVSCFDACPVNAEHMGIQVLNGFDVAASAYVAEVLEHLCCCSAIKQAVVCDKAN</sequence>
<dbReference type="EMBL" id="JBBNAG010000004">
    <property type="protein sequence ID" value="KAK9139393.1"/>
    <property type="molecule type" value="Genomic_DNA"/>
</dbReference>
<dbReference type="Proteomes" id="UP001419268">
    <property type="component" value="Unassembled WGS sequence"/>
</dbReference>
<gene>
    <name evidence="1" type="ORF">Scep_009074</name>
</gene>
<keyword evidence="2" id="KW-1185">Reference proteome</keyword>